<keyword evidence="4" id="KW-0408">Iron</keyword>
<evidence type="ECO:0000256" key="4">
    <source>
        <dbReference type="ARBA" id="ARBA00023004"/>
    </source>
</evidence>
<keyword evidence="2" id="KW-0479">Metal-binding</keyword>
<evidence type="ECO:0000256" key="1">
    <source>
        <dbReference type="ARBA" id="ARBA00001915"/>
    </source>
</evidence>
<evidence type="ECO:0000256" key="3">
    <source>
        <dbReference type="ARBA" id="ARBA00022756"/>
    </source>
</evidence>
<protein>
    <recommendedName>
        <fullName evidence="7">Biotin synthase auxiliary protein</fullName>
    </recommendedName>
</protein>
<sequence>MAYCGHCGEAVDARDHARCAELLRMEPPRFCTQCRRRMVVQVTPAGWSVRCVEHGDLSG</sequence>
<proteinExistence type="inferred from homology"/>
<comment type="caution">
    <text evidence="9">The sequence shown here is derived from an EMBL/GenBank/DDBJ whole genome shotgun (WGS) entry which is preliminary data.</text>
</comment>
<dbReference type="EMBL" id="SDPQ02000003">
    <property type="protein sequence ID" value="KAA1396069.1"/>
    <property type="molecule type" value="Genomic_DNA"/>
</dbReference>
<evidence type="ECO:0000256" key="7">
    <source>
        <dbReference type="ARBA" id="ARBA00093796"/>
    </source>
</evidence>
<comment type="function">
    <text evidence="5">Required for the activity of the biotin synthase BioB.</text>
</comment>
<evidence type="ECO:0000259" key="8">
    <source>
        <dbReference type="Pfam" id="PF26519"/>
    </source>
</evidence>
<dbReference type="OrthoDB" id="3829284at2"/>
<comment type="similarity">
    <text evidence="6">Belongs to the BsaP family.</text>
</comment>
<keyword evidence="3" id="KW-0093">Biotin biosynthesis</keyword>
<keyword evidence="10" id="KW-1185">Reference proteome</keyword>
<dbReference type="Pfam" id="PF26519">
    <property type="entry name" value="BsaP"/>
    <property type="match status" value="1"/>
</dbReference>
<comment type="cofactor">
    <cofactor evidence="1">
        <name>iron-sulfur cluster</name>
        <dbReference type="ChEBI" id="CHEBI:30408"/>
    </cofactor>
</comment>
<feature type="domain" description="Biotin synthase auxiliary protein C-terminal" evidence="8">
    <location>
        <begin position="38"/>
        <end position="58"/>
    </location>
</feature>
<evidence type="ECO:0000313" key="10">
    <source>
        <dbReference type="Proteomes" id="UP000380867"/>
    </source>
</evidence>
<organism evidence="9 10">
    <name type="scientific">Aeromicrobium ginsengisoli</name>
    <dbReference type="NCBI Taxonomy" id="363867"/>
    <lineage>
        <taxon>Bacteria</taxon>
        <taxon>Bacillati</taxon>
        <taxon>Actinomycetota</taxon>
        <taxon>Actinomycetes</taxon>
        <taxon>Propionibacteriales</taxon>
        <taxon>Nocardioidaceae</taxon>
        <taxon>Aeromicrobium</taxon>
    </lineage>
</organism>
<evidence type="ECO:0000256" key="2">
    <source>
        <dbReference type="ARBA" id="ARBA00022723"/>
    </source>
</evidence>
<dbReference type="AlphaFoldDB" id="A0A5M4FCV6"/>
<evidence type="ECO:0000313" key="9">
    <source>
        <dbReference type="EMBL" id="KAA1396069.1"/>
    </source>
</evidence>
<gene>
    <name evidence="9" type="ORF">ESP70_018275</name>
</gene>
<dbReference type="Proteomes" id="UP000380867">
    <property type="component" value="Unassembled WGS sequence"/>
</dbReference>
<reference evidence="9" key="1">
    <citation type="submission" date="2019-09" db="EMBL/GenBank/DDBJ databases">
        <authorList>
            <person name="Li J."/>
        </authorList>
    </citation>
    <scope>NUCLEOTIDE SEQUENCE [LARGE SCALE GENOMIC DNA]</scope>
    <source>
        <strain evidence="9">JCM 14732</strain>
    </source>
</reference>
<name>A0A5M4FCV6_9ACTN</name>
<dbReference type="InterPro" id="IPR058605">
    <property type="entry name" value="BsaP_C"/>
</dbReference>
<evidence type="ECO:0000256" key="6">
    <source>
        <dbReference type="ARBA" id="ARBA00093780"/>
    </source>
</evidence>
<accession>A0A5M4FCV6</accession>
<evidence type="ECO:0000256" key="5">
    <source>
        <dbReference type="ARBA" id="ARBA00093761"/>
    </source>
</evidence>